<gene>
    <name evidence="1" type="ORF">M9458_023648</name>
</gene>
<proteinExistence type="predicted"/>
<comment type="caution">
    <text evidence="1">The sequence shown here is derived from an EMBL/GenBank/DDBJ whole genome shotgun (WGS) entry which is preliminary data.</text>
</comment>
<keyword evidence="2" id="KW-1185">Reference proteome</keyword>
<organism evidence="1 2">
    <name type="scientific">Cirrhinus mrigala</name>
    <name type="common">Mrigala</name>
    <dbReference type="NCBI Taxonomy" id="683832"/>
    <lineage>
        <taxon>Eukaryota</taxon>
        <taxon>Metazoa</taxon>
        <taxon>Chordata</taxon>
        <taxon>Craniata</taxon>
        <taxon>Vertebrata</taxon>
        <taxon>Euteleostomi</taxon>
        <taxon>Actinopterygii</taxon>
        <taxon>Neopterygii</taxon>
        <taxon>Teleostei</taxon>
        <taxon>Ostariophysi</taxon>
        <taxon>Cypriniformes</taxon>
        <taxon>Cyprinidae</taxon>
        <taxon>Labeoninae</taxon>
        <taxon>Labeonini</taxon>
        <taxon>Cirrhinus</taxon>
    </lineage>
</organism>
<evidence type="ECO:0000313" key="2">
    <source>
        <dbReference type="Proteomes" id="UP001529510"/>
    </source>
</evidence>
<dbReference type="Proteomes" id="UP001529510">
    <property type="component" value="Unassembled WGS sequence"/>
</dbReference>
<name>A0ABD0Q5L8_CIRMR</name>
<accession>A0ABD0Q5L8</accession>
<dbReference type="AlphaFoldDB" id="A0ABD0Q5L8"/>
<dbReference type="EMBL" id="JAMKFB020000011">
    <property type="protein sequence ID" value="KAL0181242.1"/>
    <property type="molecule type" value="Genomic_DNA"/>
</dbReference>
<protein>
    <submittedName>
        <fullName evidence="1">Uncharacterized protein</fullName>
    </submittedName>
</protein>
<evidence type="ECO:0000313" key="1">
    <source>
        <dbReference type="EMBL" id="KAL0181242.1"/>
    </source>
</evidence>
<reference evidence="1 2" key="1">
    <citation type="submission" date="2024-05" db="EMBL/GenBank/DDBJ databases">
        <title>Genome sequencing and assembly of Indian major carp, Cirrhinus mrigala (Hamilton, 1822).</title>
        <authorList>
            <person name="Mohindra V."/>
            <person name="Chowdhury L.M."/>
            <person name="Lal K."/>
            <person name="Jena J.K."/>
        </authorList>
    </citation>
    <scope>NUCLEOTIDE SEQUENCE [LARGE SCALE GENOMIC DNA]</scope>
    <source>
        <strain evidence="1">CM1030</strain>
        <tissue evidence="1">Blood</tissue>
    </source>
</reference>
<feature type="non-terminal residue" evidence="1">
    <location>
        <position position="177"/>
    </location>
</feature>
<sequence length="177" mass="19113">METPSPDGPADLEKVQSCSGRPVCLSRNLSQPAVLLPDQGNTWHGCAGTQLAVGPTEICVSPSEPSCTDTDPACGPLLAQLDLVPRTDGPCNSSFLLDSSEDGSTFSETGHPMAPASRPLETPCLVTGWDVEVLGDLPQEGGGHHHFSNRHAYAFKQNLFVEWYFAHLEDLWRCLIR</sequence>